<feature type="domain" description="Isochorismatase-like" evidence="2">
    <location>
        <begin position="21"/>
        <end position="188"/>
    </location>
</feature>
<evidence type="ECO:0000259" key="2">
    <source>
        <dbReference type="Pfam" id="PF00857"/>
    </source>
</evidence>
<dbReference type="EMBL" id="JACIJS010000004">
    <property type="protein sequence ID" value="MBB5515420.1"/>
    <property type="molecule type" value="Genomic_DNA"/>
</dbReference>
<keyword evidence="1" id="KW-0378">Hydrolase</keyword>
<dbReference type="SUPFAM" id="SSF52499">
    <property type="entry name" value="Isochorismatase-like hydrolases"/>
    <property type="match status" value="1"/>
</dbReference>
<evidence type="ECO:0000313" key="3">
    <source>
        <dbReference type="EMBL" id="MBB5515420.1"/>
    </source>
</evidence>
<dbReference type="InterPro" id="IPR050272">
    <property type="entry name" value="Isochorismatase-like_hydrls"/>
</dbReference>
<keyword evidence="4" id="KW-1185">Reference proteome</keyword>
<name>A0A840WW56_9RHOB</name>
<comment type="caution">
    <text evidence="3">The sequence shown here is derived from an EMBL/GenBank/DDBJ whole genome shotgun (WGS) entry which is preliminary data.</text>
</comment>
<sequence>MATTLLNMAGAARPAPDWPTTALVMIDAQEEYRSHALTLPGVEAALNEGARLIAHLRAMGGQVIHIQHEGANGGPFDIPSGRGAIMPEVAPIADEPVIRKRLPNSFAGTDLEETLRGAGVQHLILAGFMTHMCVSATARAALDLGLGPVTIVAGACATRDLPNPLGHGIVPARDVHRATLAALSDRFAFIVADTAAL</sequence>
<dbReference type="Pfam" id="PF00857">
    <property type="entry name" value="Isochorismatase"/>
    <property type="match status" value="1"/>
</dbReference>
<dbReference type="CDD" id="cd01014">
    <property type="entry name" value="nicotinamidase_related"/>
    <property type="match status" value="1"/>
</dbReference>
<accession>A0A840WW56</accession>
<evidence type="ECO:0000313" key="4">
    <source>
        <dbReference type="Proteomes" id="UP000553766"/>
    </source>
</evidence>
<protein>
    <submittedName>
        <fullName evidence="3">Nicotinamidase-related amidase</fullName>
    </submittedName>
</protein>
<dbReference type="PANTHER" id="PTHR43540:SF15">
    <property type="entry name" value="BLR5631 PROTEIN"/>
    <property type="match status" value="1"/>
</dbReference>
<proteinExistence type="predicted"/>
<dbReference type="InterPro" id="IPR036380">
    <property type="entry name" value="Isochorismatase-like_sf"/>
</dbReference>
<gene>
    <name evidence="3" type="ORF">FHS89_001432</name>
</gene>
<dbReference type="PANTHER" id="PTHR43540">
    <property type="entry name" value="PEROXYUREIDOACRYLATE/UREIDOACRYLATE AMIDOHYDROLASE-RELATED"/>
    <property type="match status" value="1"/>
</dbReference>
<dbReference type="RefSeq" id="WP_184010021.1">
    <property type="nucleotide sequence ID" value="NZ_JACIJS010000004.1"/>
</dbReference>
<dbReference type="Gene3D" id="3.40.50.850">
    <property type="entry name" value="Isochorismatase-like"/>
    <property type="match status" value="1"/>
</dbReference>
<reference evidence="3 4" key="1">
    <citation type="submission" date="2020-08" db="EMBL/GenBank/DDBJ databases">
        <title>Genomic Encyclopedia of Type Strains, Phase IV (KMG-IV): sequencing the most valuable type-strain genomes for metagenomic binning, comparative biology and taxonomic classification.</title>
        <authorList>
            <person name="Goeker M."/>
        </authorList>
    </citation>
    <scope>NUCLEOTIDE SEQUENCE [LARGE SCALE GENOMIC DNA]</scope>
    <source>
        <strain evidence="3 4">DSM 103377</strain>
    </source>
</reference>
<evidence type="ECO:0000256" key="1">
    <source>
        <dbReference type="ARBA" id="ARBA00022801"/>
    </source>
</evidence>
<dbReference type="AlphaFoldDB" id="A0A840WW56"/>
<dbReference type="InterPro" id="IPR000868">
    <property type="entry name" value="Isochorismatase-like_dom"/>
</dbReference>
<dbReference type="Proteomes" id="UP000553766">
    <property type="component" value="Unassembled WGS sequence"/>
</dbReference>
<dbReference type="GO" id="GO:0016787">
    <property type="term" value="F:hydrolase activity"/>
    <property type="evidence" value="ECO:0007669"/>
    <property type="project" value="UniProtKB-KW"/>
</dbReference>
<organism evidence="3 4">
    <name type="scientific">Rubricella aquisinus</name>
    <dbReference type="NCBI Taxonomy" id="2028108"/>
    <lineage>
        <taxon>Bacteria</taxon>
        <taxon>Pseudomonadati</taxon>
        <taxon>Pseudomonadota</taxon>
        <taxon>Alphaproteobacteria</taxon>
        <taxon>Rhodobacterales</taxon>
        <taxon>Paracoccaceae</taxon>
        <taxon>Rubricella</taxon>
    </lineage>
</organism>